<dbReference type="STRING" id="76193.A0A194QXF1"/>
<dbReference type="PANTHER" id="PTHR11525">
    <property type="entry name" value="FARNESYL-PYROPHOSPHATE SYNTHETASE"/>
    <property type="match status" value="1"/>
</dbReference>
<dbReference type="Gene3D" id="1.10.600.10">
    <property type="entry name" value="Farnesyl Diphosphate Synthase"/>
    <property type="match status" value="1"/>
</dbReference>
<evidence type="ECO:0000313" key="7">
    <source>
        <dbReference type="EMBL" id="KPJ09635.1"/>
    </source>
</evidence>
<dbReference type="PANTHER" id="PTHR11525:SF0">
    <property type="entry name" value="FARNESYL PYROPHOSPHATE SYNTHASE"/>
    <property type="match status" value="1"/>
</dbReference>
<dbReference type="GO" id="GO:0045337">
    <property type="term" value="P:farnesyl diphosphate biosynthetic process"/>
    <property type="evidence" value="ECO:0007669"/>
    <property type="project" value="TreeGrafter"/>
</dbReference>
<evidence type="ECO:0000256" key="4">
    <source>
        <dbReference type="ARBA" id="ARBA00022842"/>
    </source>
</evidence>
<accession>A0A194QXF1</accession>
<dbReference type="GO" id="GO:0046872">
    <property type="term" value="F:metal ion binding"/>
    <property type="evidence" value="ECO:0007669"/>
    <property type="project" value="UniProtKB-KW"/>
</dbReference>
<dbReference type="InterPro" id="IPR039702">
    <property type="entry name" value="FPS1-like"/>
</dbReference>
<proteinExistence type="inferred from homology"/>
<dbReference type="CDD" id="cd00867">
    <property type="entry name" value="Trans_IPPS"/>
    <property type="match status" value="1"/>
</dbReference>
<evidence type="ECO:0000256" key="1">
    <source>
        <dbReference type="ARBA" id="ARBA00001946"/>
    </source>
</evidence>
<dbReference type="GO" id="GO:0042811">
    <property type="term" value="P:pheromone biosynthetic process"/>
    <property type="evidence" value="ECO:0007669"/>
    <property type="project" value="UniProtKB-ARBA"/>
</dbReference>
<name>A0A194QXF1_PAPMA</name>
<keyword evidence="3" id="KW-0479">Metal-binding</keyword>
<keyword evidence="8" id="KW-1185">Reference proteome</keyword>
<comment type="cofactor">
    <cofactor evidence="1">
        <name>Mg(2+)</name>
        <dbReference type="ChEBI" id="CHEBI:18420"/>
    </cofactor>
</comment>
<reference evidence="7 8" key="1">
    <citation type="journal article" date="2015" name="Nat. Commun.">
        <title>Outbred genome sequencing and CRISPR/Cas9 gene editing in butterflies.</title>
        <authorList>
            <person name="Li X."/>
            <person name="Fan D."/>
            <person name="Zhang W."/>
            <person name="Liu G."/>
            <person name="Zhang L."/>
            <person name="Zhao L."/>
            <person name="Fang X."/>
            <person name="Chen L."/>
            <person name="Dong Y."/>
            <person name="Chen Y."/>
            <person name="Ding Y."/>
            <person name="Zhao R."/>
            <person name="Feng M."/>
            <person name="Zhu Y."/>
            <person name="Feng Y."/>
            <person name="Jiang X."/>
            <person name="Zhu D."/>
            <person name="Xiang H."/>
            <person name="Feng X."/>
            <person name="Li S."/>
            <person name="Wang J."/>
            <person name="Zhang G."/>
            <person name="Kronforst M.R."/>
            <person name="Wang W."/>
        </authorList>
    </citation>
    <scope>NUCLEOTIDE SEQUENCE [LARGE SCALE GENOMIC DNA]</scope>
    <source>
        <strain evidence="7">Ya'a_city_454_Pm</strain>
        <tissue evidence="7">Whole body</tissue>
    </source>
</reference>
<comment type="pathway">
    <text evidence="5">Pheromone biosynthesis.</text>
</comment>
<organism evidence="7 8">
    <name type="scientific">Papilio machaon</name>
    <name type="common">Old World swallowtail butterfly</name>
    <dbReference type="NCBI Taxonomy" id="76193"/>
    <lineage>
        <taxon>Eukaryota</taxon>
        <taxon>Metazoa</taxon>
        <taxon>Ecdysozoa</taxon>
        <taxon>Arthropoda</taxon>
        <taxon>Hexapoda</taxon>
        <taxon>Insecta</taxon>
        <taxon>Pterygota</taxon>
        <taxon>Neoptera</taxon>
        <taxon>Endopterygota</taxon>
        <taxon>Lepidoptera</taxon>
        <taxon>Glossata</taxon>
        <taxon>Ditrysia</taxon>
        <taxon>Papilionoidea</taxon>
        <taxon>Papilionidae</taxon>
        <taxon>Papilioninae</taxon>
        <taxon>Papilio</taxon>
    </lineage>
</organism>
<comment type="similarity">
    <text evidence="6">Belongs to the FPP/GGPP synthase family.</text>
</comment>
<dbReference type="Proteomes" id="UP000053240">
    <property type="component" value="Unassembled WGS sequence"/>
</dbReference>
<dbReference type="InParanoid" id="A0A194QXF1"/>
<sequence>MLSAYESMNKDLKITDELVHQLQVVVTTVEMLQSYFYFWDDLEDESETRLNKPCWHLVHNIGMMAFNDACILRSFIDEVLRQNFNLEMRDKIMNVYHQVYFNSSMGQHFDAEVSRSRNYDNYTMETYDMICLLKSSAYAIKSPLLLALVLSNKSNKESIDIVENLSADIGILIQCHNDVIDYYNTKGNVTGKSGSDIQLGKCSWVAAAVLRNCTAAQRRIFVENYGSTDPEKVNRILQLYEELTILPEWPHKATWTRFKRRRLTGYYKVNGPLARIRGGGAATNSSAHSEPSGQQ</sequence>
<protein>
    <submittedName>
        <fullName evidence="7">Farnesyl pyrophosphate synthase</fullName>
    </submittedName>
</protein>
<dbReference type="InterPro" id="IPR008949">
    <property type="entry name" value="Isoprenoid_synthase_dom_sf"/>
</dbReference>
<evidence type="ECO:0000256" key="5">
    <source>
        <dbReference type="ARBA" id="ARBA00033740"/>
    </source>
</evidence>
<dbReference type="GO" id="GO:0004161">
    <property type="term" value="F:dimethylallyltranstransferase activity"/>
    <property type="evidence" value="ECO:0007669"/>
    <property type="project" value="TreeGrafter"/>
</dbReference>
<keyword evidence="4" id="KW-0460">Magnesium</keyword>
<dbReference type="InterPro" id="IPR000092">
    <property type="entry name" value="Polyprenyl_synt"/>
</dbReference>
<dbReference type="SUPFAM" id="SSF48576">
    <property type="entry name" value="Terpenoid synthases"/>
    <property type="match status" value="1"/>
</dbReference>
<dbReference type="GO" id="GO:0004337">
    <property type="term" value="F:(2E,6E)-farnesyl diphosphate synthase activity"/>
    <property type="evidence" value="ECO:0007669"/>
    <property type="project" value="TreeGrafter"/>
</dbReference>
<dbReference type="AlphaFoldDB" id="A0A194QXF1"/>
<gene>
    <name evidence="7" type="ORF">RR48_13269</name>
</gene>
<dbReference type="GO" id="GO:0005737">
    <property type="term" value="C:cytoplasm"/>
    <property type="evidence" value="ECO:0007669"/>
    <property type="project" value="TreeGrafter"/>
</dbReference>
<keyword evidence="2 6" id="KW-0808">Transferase</keyword>
<evidence type="ECO:0000256" key="6">
    <source>
        <dbReference type="RuleBase" id="RU004466"/>
    </source>
</evidence>
<evidence type="ECO:0000256" key="2">
    <source>
        <dbReference type="ARBA" id="ARBA00022679"/>
    </source>
</evidence>
<evidence type="ECO:0000256" key="3">
    <source>
        <dbReference type="ARBA" id="ARBA00022723"/>
    </source>
</evidence>
<dbReference type="Pfam" id="PF00348">
    <property type="entry name" value="polyprenyl_synt"/>
    <property type="match status" value="1"/>
</dbReference>
<evidence type="ECO:0000313" key="8">
    <source>
        <dbReference type="Proteomes" id="UP000053240"/>
    </source>
</evidence>
<dbReference type="EMBL" id="KQ461073">
    <property type="protein sequence ID" value="KPJ09635.1"/>
    <property type="molecule type" value="Genomic_DNA"/>
</dbReference>